<keyword evidence="1" id="KW-0812">Transmembrane</keyword>
<keyword evidence="1" id="KW-1133">Transmembrane helix</keyword>
<feature type="domain" description="Zinc-ribbon" evidence="2">
    <location>
        <begin position="2"/>
        <end position="22"/>
    </location>
</feature>
<feature type="transmembrane region" description="Helical" evidence="1">
    <location>
        <begin position="65"/>
        <end position="84"/>
    </location>
</feature>
<evidence type="ECO:0000313" key="4">
    <source>
        <dbReference type="Proteomes" id="UP000505325"/>
    </source>
</evidence>
<name>A0A6M8U9M4_9GAMM</name>
<dbReference type="EMBL" id="CP054212">
    <property type="protein sequence ID" value="QKJ87438.1"/>
    <property type="molecule type" value="Genomic_DNA"/>
</dbReference>
<dbReference type="Proteomes" id="UP000505325">
    <property type="component" value="Chromosome"/>
</dbReference>
<dbReference type="AlphaFoldDB" id="A0A6M8U9M4"/>
<dbReference type="InterPro" id="IPR026870">
    <property type="entry name" value="Zinc_ribbon_dom"/>
</dbReference>
<reference evidence="3 4" key="1">
    <citation type="submission" date="2020-06" db="EMBL/GenBank/DDBJ databases">
        <title>Genome sequence of Paramixta manurensis strain PD-1.</title>
        <authorList>
            <person name="Lee C.W."/>
            <person name="Kim J."/>
        </authorList>
    </citation>
    <scope>NUCLEOTIDE SEQUENCE [LARGE SCALE GENOMIC DNA]</scope>
    <source>
        <strain evidence="3 4">PD-1</strain>
    </source>
</reference>
<accession>A0A6M8U9M4</accession>
<dbReference type="Pfam" id="PF13240">
    <property type="entry name" value="Zn_Ribbon_1"/>
    <property type="match status" value="1"/>
</dbReference>
<proteinExistence type="predicted"/>
<evidence type="ECO:0000313" key="3">
    <source>
        <dbReference type="EMBL" id="QKJ87438.1"/>
    </source>
</evidence>
<protein>
    <recommendedName>
        <fullName evidence="2">Zinc-ribbon domain-containing protein</fullName>
    </recommendedName>
</protein>
<sequence length="198" mass="22314">MFCTKCGTTVDPGDRYCSNCGDRISDVGSVNKEVEDWKGTNYKPAEGKSLIAECKTKAIWGANKLLILIVVVIAIVVGKVGSHLGSSVVNGDVVWNEFAKKTAEQKLKMHFPVRVSDTATFRDMYVRGHELHYIYDIDDIFIDSNSLQPLNNMLSSSFKKTFCNEDIISKYDGAVVFTYNFFGKKKDYRFTTRDCDRS</sequence>
<keyword evidence="1" id="KW-0472">Membrane</keyword>
<organism evidence="3 4">
    <name type="scientific">Paramixta manurensis</name>
    <dbReference type="NCBI Taxonomy" id="2740817"/>
    <lineage>
        <taxon>Bacteria</taxon>
        <taxon>Pseudomonadati</taxon>
        <taxon>Pseudomonadota</taxon>
        <taxon>Gammaproteobacteria</taxon>
        <taxon>Enterobacterales</taxon>
        <taxon>Erwiniaceae</taxon>
        <taxon>Paramixta</taxon>
    </lineage>
</organism>
<gene>
    <name evidence="3" type="ORF">PMPD1_2496</name>
</gene>
<dbReference type="KEGG" id="pmak:PMPD1_2496"/>
<evidence type="ECO:0000256" key="1">
    <source>
        <dbReference type="SAM" id="Phobius"/>
    </source>
</evidence>
<keyword evidence="4" id="KW-1185">Reference proteome</keyword>
<evidence type="ECO:0000259" key="2">
    <source>
        <dbReference type="Pfam" id="PF13240"/>
    </source>
</evidence>